<evidence type="ECO:0000256" key="12">
    <source>
        <dbReference type="ARBA" id="ARBA00049396"/>
    </source>
</evidence>
<dbReference type="NCBIfam" id="TIGR00036">
    <property type="entry name" value="dapB"/>
    <property type="match status" value="1"/>
</dbReference>
<evidence type="ECO:0000256" key="3">
    <source>
        <dbReference type="ARBA" id="ARBA00022605"/>
    </source>
</evidence>
<dbReference type="EMBL" id="JAKRVY010000008">
    <property type="protein sequence ID" value="MCL9814579.1"/>
    <property type="molecule type" value="Genomic_DNA"/>
</dbReference>
<comment type="caution">
    <text evidence="16">The sequence shown here is derived from an EMBL/GenBank/DDBJ whole genome shotgun (WGS) entry which is preliminary data.</text>
</comment>
<dbReference type="AlphaFoldDB" id="A0AAE3FU20"/>
<evidence type="ECO:0000256" key="7">
    <source>
        <dbReference type="ARBA" id="ARBA00023027"/>
    </source>
</evidence>
<evidence type="ECO:0000259" key="15">
    <source>
        <dbReference type="Pfam" id="PF05173"/>
    </source>
</evidence>
<proteinExistence type="inferred from homology"/>
<name>A0AAE3FU20_9EURY</name>
<evidence type="ECO:0000256" key="8">
    <source>
        <dbReference type="ARBA" id="ARBA00023154"/>
    </source>
</evidence>
<feature type="binding site" evidence="13">
    <location>
        <position position="49"/>
    </location>
    <ligand>
        <name>NAD(+)</name>
        <dbReference type="ChEBI" id="CHEBI:57540"/>
    </ligand>
</feature>
<comment type="catalytic activity">
    <reaction evidence="11 13">
        <text>(S)-2,3,4,5-tetrahydrodipicolinate + NADP(+) + H2O = (2S,4S)-4-hydroxy-2,3,4,5-tetrahydrodipicolinate + NADPH + H(+)</text>
        <dbReference type="Rhea" id="RHEA:35331"/>
        <dbReference type="ChEBI" id="CHEBI:15377"/>
        <dbReference type="ChEBI" id="CHEBI:15378"/>
        <dbReference type="ChEBI" id="CHEBI:16845"/>
        <dbReference type="ChEBI" id="CHEBI:57783"/>
        <dbReference type="ChEBI" id="CHEBI:58349"/>
        <dbReference type="ChEBI" id="CHEBI:67139"/>
        <dbReference type="EC" id="1.17.1.8"/>
    </reaction>
</comment>
<feature type="binding site" evidence="13">
    <location>
        <begin position="121"/>
        <end position="124"/>
    </location>
    <ligand>
        <name>NAD(+)</name>
        <dbReference type="ChEBI" id="CHEBI:57540"/>
    </ligand>
</feature>
<gene>
    <name evidence="13 16" type="primary">dapB</name>
    <name evidence="16" type="ORF">AArcSt11_13045</name>
</gene>
<comment type="subunit">
    <text evidence="13">Homotetramer.</text>
</comment>
<feature type="domain" description="Dihydrodipicolinate reductase N-terminal" evidence="14">
    <location>
        <begin position="10"/>
        <end position="124"/>
    </location>
</feature>
<dbReference type="Proteomes" id="UP001202674">
    <property type="component" value="Unassembled WGS sequence"/>
</dbReference>
<evidence type="ECO:0000313" key="17">
    <source>
        <dbReference type="Proteomes" id="UP001202674"/>
    </source>
</evidence>
<feature type="binding site" evidence="13">
    <location>
        <begin position="97"/>
        <end position="99"/>
    </location>
    <ligand>
        <name>NAD(+)</name>
        <dbReference type="ChEBI" id="CHEBI:57540"/>
    </ligand>
</feature>
<comment type="caution">
    <text evidence="13">Lacks conserved residue(s) required for the propagation of feature annotation.</text>
</comment>
<dbReference type="InterPro" id="IPR023940">
    <property type="entry name" value="DHDPR_bac"/>
</dbReference>
<dbReference type="GO" id="GO:0005829">
    <property type="term" value="C:cytosol"/>
    <property type="evidence" value="ECO:0007669"/>
    <property type="project" value="TreeGrafter"/>
</dbReference>
<keyword evidence="6 13" id="KW-0560">Oxidoreductase</keyword>
<comment type="caution">
    <text evidence="13">Was originally thought to be a dihydrodipicolinate reductase (DHDPR), catalyzing the conversion of dihydrodipicolinate to tetrahydrodipicolinate. However, it was shown in E.coli that the substrate of the enzymatic reaction is not dihydrodipicolinate (DHDP) but in fact (2S,4S)-4-hydroxy-2,3,4,5-tetrahydrodipicolinic acid (HTPA), the product released by the DapA-catalyzed reaction.</text>
</comment>
<dbReference type="HAMAP" id="MF_00102">
    <property type="entry name" value="DapB"/>
    <property type="match status" value="1"/>
</dbReference>
<protein>
    <recommendedName>
        <fullName evidence="10 13">4-hydroxy-tetrahydrodipicolinate reductase</fullName>
        <shortName evidence="13">HTPA reductase</shortName>
        <ecNumber evidence="10 13">1.17.1.8</ecNumber>
    </recommendedName>
</protein>
<dbReference type="Gene3D" id="3.30.360.10">
    <property type="entry name" value="Dihydrodipicolinate Reductase, domain 2"/>
    <property type="match status" value="1"/>
</dbReference>
<dbReference type="PANTHER" id="PTHR20836">
    <property type="entry name" value="DIHYDRODIPICOLINATE REDUCTASE"/>
    <property type="match status" value="1"/>
</dbReference>
<comment type="pathway">
    <text evidence="9 13">Amino-acid biosynthesis; L-lysine biosynthesis via DAP pathway; (S)-tetrahydrodipicolinate from L-aspartate: step 4/4.</text>
</comment>
<comment type="function">
    <text evidence="13">Catalyzes the conversion of 4-hydroxy-tetrahydrodipicolinate (HTPA) to tetrahydrodipicolinate.</text>
</comment>
<evidence type="ECO:0000256" key="13">
    <source>
        <dbReference type="HAMAP-Rule" id="MF_00102"/>
    </source>
</evidence>
<sequence>MSEGTGEPTPIAVNGAAGRMGQTVIETAAARDDLEVVVGIDVADAAEIDGVPVVDPDDAATAFAEYEPDAIIDFTVPDATLGIVDSCVEHGVALVVGTTGFDEDGLADLRATSESVPVLKATNFSRGIQVLLRTVSEAVDALEGYDLELMETHHNQKIDAPSGTAKTILDTVQEERDVEPVYGREGHAPREDDEIGVLVRRAGDIRGEHELVLAGNDEVLSLSHRAEDRGVFAAGALDAAAWVAGRNPDWYTFGAVIDES</sequence>
<feature type="binding site" evidence="13">
    <location>
        <position position="154"/>
    </location>
    <ligand>
        <name>(S)-2,3,4,5-tetrahydrodipicolinate</name>
        <dbReference type="ChEBI" id="CHEBI:16845"/>
    </ligand>
</feature>
<accession>A0AAE3FU20</accession>
<dbReference type="GO" id="GO:0008839">
    <property type="term" value="F:4-hydroxy-tetrahydrodipicolinate reductase"/>
    <property type="evidence" value="ECO:0007669"/>
    <property type="project" value="UniProtKB-UniRule"/>
</dbReference>
<keyword evidence="2 13" id="KW-0963">Cytoplasm</keyword>
<dbReference type="CDD" id="cd02274">
    <property type="entry name" value="DHDPR_N"/>
    <property type="match status" value="1"/>
</dbReference>
<dbReference type="InterPro" id="IPR036291">
    <property type="entry name" value="NAD(P)-bd_dom_sf"/>
</dbReference>
<dbReference type="GO" id="GO:0009089">
    <property type="term" value="P:lysine biosynthetic process via diaminopimelate"/>
    <property type="evidence" value="ECO:0007669"/>
    <property type="project" value="UniProtKB-UniRule"/>
</dbReference>
<comment type="similarity">
    <text evidence="1 13">Belongs to the DapB family.</text>
</comment>
<evidence type="ECO:0000313" key="16">
    <source>
        <dbReference type="EMBL" id="MCL9814579.1"/>
    </source>
</evidence>
<keyword evidence="5 13" id="KW-0220">Diaminopimelate biosynthesis</keyword>
<feature type="active site" description="Proton donor" evidence="13">
    <location>
        <position position="157"/>
    </location>
</feature>
<dbReference type="Gene3D" id="3.40.50.720">
    <property type="entry name" value="NAD(P)-binding Rossmann-like Domain"/>
    <property type="match status" value="1"/>
</dbReference>
<evidence type="ECO:0000256" key="9">
    <source>
        <dbReference type="ARBA" id="ARBA00037922"/>
    </source>
</evidence>
<dbReference type="Pfam" id="PF05173">
    <property type="entry name" value="DapB_C"/>
    <property type="match status" value="1"/>
</dbReference>
<dbReference type="RefSeq" id="WP_250597684.1">
    <property type="nucleotide sequence ID" value="NZ_JAKRVY010000008.1"/>
</dbReference>
<dbReference type="PIRSF" id="PIRSF000161">
    <property type="entry name" value="DHPR"/>
    <property type="match status" value="1"/>
</dbReference>
<dbReference type="Pfam" id="PF01113">
    <property type="entry name" value="DapB_N"/>
    <property type="match status" value="1"/>
</dbReference>
<keyword evidence="8 13" id="KW-0457">Lysine biosynthesis</keyword>
<comment type="catalytic activity">
    <reaction evidence="12 13">
        <text>(S)-2,3,4,5-tetrahydrodipicolinate + NAD(+) + H2O = (2S,4S)-4-hydroxy-2,3,4,5-tetrahydrodipicolinate + NADH + H(+)</text>
        <dbReference type="Rhea" id="RHEA:35323"/>
        <dbReference type="ChEBI" id="CHEBI:15377"/>
        <dbReference type="ChEBI" id="CHEBI:15378"/>
        <dbReference type="ChEBI" id="CHEBI:16845"/>
        <dbReference type="ChEBI" id="CHEBI:57540"/>
        <dbReference type="ChEBI" id="CHEBI:57945"/>
        <dbReference type="ChEBI" id="CHEBI:67139"/>
        <dbReference type="EC" id="1.17.1.8"/>
    </reaction>
</comment>
<dbReference type="GO" id="GO:0016726">
    <property type="term" value="F:oxidoreductase activity, acting on CH or CH2 groups, NAD or NADP as acceptor"/>
    <property type="evidence" value="ECO:0007669"/>
    <property type="project" value="UniProtKB-UniRule"/>
</dbReference>
<evidence type="ECO:0000256" key="1">
    <source>
        <dbReference type="ARBA" id="ARBA00006642"/>
    </source>
</evidence>
<feature type="domain" description="Dihydrodipicolinate reductase C-terminal" evidence="15">
    <location>
        <begin position="127"/>
        <end position="256"/>
    </location>
</feature>
<dbReference type="SUPFAM" id="SSF55347">
    <property type="entry name" value="Glyceraldehyde-3-phosphate dehydrogenase-like, C-terminal domain"/>
    <property type="match status" value="1"/>
</dbReference>
<evidence type="ECO:0000256" key="2">
    <source>
        <dbReference type="ARBA" id="ARBA00022490"/>
    </source>
</evidence>
<feature type="binding site" evidence="13">
    <location>
        <begin position="15"/>
        <end position="20"/>
    </location>
    <ligand>
        <name>NAD(+)</name>
        <dbReference type="ChEBI" id="CHEBI:57540"/>
    </ligand>
</feature>
<dbReference type="InterPro" id="IPR022664">
    <property type="entry name" value="DapB_N_CS"/>
</dbReference>
<dbReference type="EC" id="1.17.1.8" evidence="10 13"/>
<keyword evidence="17" id="KW-1185">Reference proteome</keyword>
<dbReference type="PROSITE" id="PS01298">
    <property type="entry name" value="DAPB"/>
    <property type="match status" value="1"/>
</dbReference>
<reference evidence="16 17" key="1">
    <citation type="journal article" date="2022" name="Syst. Appl. Microbiol.">
        <title>Natronocalculus amylovorans gen. nov., sp. nov., and Natranaeroarchaeum aerophilus sp. nov., dominant culturable amylolytic natronoarchaea from hypersaline soda lakes in southwestern Siberia.</title>
        <authorList>
            <person name="Sorokin D.Y."/>
            <person name="Elcheninov A.G."/>
            <person name="Khizhniak T.V."/>
            <person name="Koenen M."/>
            <person name="Bale N.J."/>
            <person name="Damste J.S.S."/>
            <person name="Kublanov I.V."/>
        </authorList>
    </citation>
    <scope>NUCLEOTIDE SEQUENCE [LARGE SCALE GENOMIC DNA]</scope>
    <source>
        <strain evidence="16 17">AArc-St1-1</strain>
    </source>
</reference>
<keyword evidence="3 13" id="KW-0028">Amino-acid biosynthesis</keyword>
<dbReference type="GO" id="GO:0051287">
    <property type="term" value="F:NAD binding"/>
    <property type="evidence" value="ECO:0007669"/>
    <property type="project" value="UniProtKB-UniRule"/>
</dbReference>
<keyword evidence="7 13" id="KW-0520">NAD</keyword>
<evidence type="ECO:0000256" key="5">
    <source>
        <dbReference type="ARBA" id="ARBA00022915"/>
    </source>
</evidence>
<dbReference type="GO" id="GO:0019877">
    <property type="term" value="P:diaminopimelate biosynthetic process"/>
    <property type="evidence" value="ECO:0007669"/>
    <property type="project" value="UniProtKB-UniRule"/>
</dbReference>
<keyword evidence="4 13" id="KW-0521">NADP</keyword>
<dbReference type="GO" id="GO:0050661">
    <property type="term" value="F:NADP binding"/>
    <property type="evidence" value="ECO:0007669"/>
    <property type="project" value="UniProtKB-UniRule"/>
</dbReference>
<feature type="binding site" evidence="13">
    <location>
        <begin position="163"/>
        <end position="164"/>
    </location>
    <ligand>
        <name>(S)-2,3,4,5-tetrahydrodipicolinate</name>
        <dbReference type="ChEBI" id="CHEBI:16845"/>
    </ligand>
</feature>
<dbReference type="InterPro" id="IPR000846">
    <property type="entry name" value="DapB_N"/>
</dbReference>
<comment type="subcellular location">
    <subcellularLocation>
        <location evidence="13">Cytoplasm</location>
    </subcellularLocation>
</comment>
<dbReference type="PANTHER" id="PTHR20836:SF0">
    <property type="entry name" value="4-HYDROXY-TETRAHYDRODIPICOLINATE REDUCTASE 1, CHLOROPLASTIC-RELATED"/>
    <property type="match status" value="1"/>
</dbReference>
<evidence type="ECO:0000256" key="6">
    <source>
        <dbReference type="ARBA" id="ARBA00023002"/>
    </source>
</evidence>
<evidence type="ECO:0000256" key="4">
    <source>
        <dbReference type="ARBA" id="ARBA00022857"/>
    </source>
</evidence>
<dbReference type="InterPro" id="IPR022663">
    <property type="entry name" value="DapB_C"/>
</dbReference>
<evidence type="ECO:0000256" key="11">
    <source>
        <dbReference type="ARBA" id="ARBA00049080"/>
    </source>
</evidence>
<feature type="active site" description="Proton donor/acceptor" evidence="13">
    <location>
        <position position="153"/>
    </location>
</feature>
<dbReference type="SUPFAM" id="SSF51735">
    <property type="entry name" value="NAD(P)-binding Rossmann-fold domains"/>
    <property type="match status" value="1"/>
</dbReference>
<evidence type="ECO:0000259" key="14">
    <source>
        <dbReference type="Pfam" id="PF01113"/>
    </source>
</evidence>
<evidence type="ECO:0000256" key="10">
    <source>
        <dbReference type="ARBA" id="ARBA00038983"/>
    </source>
</evidence>
<organism evidence="16 17">
    <name type="scientific">Natranaeroarchaeum aerophilus</name>
    <dbReference type="NCBI Taxonomy" id="2917711"/>
    <lineage>
        <taxon>Archaea</taxon>
        <taxon>Methanobacteriati</taxon>
        <taxon>Methanobacteriota</taxon>
        <taxon>Stenosarchaea group</taxon>
        <taxon>Halobacteria</taxon>
        <taxon>Halobacteriales</taxon>
        <taxon>Natronoarchaeaceae</taxon>
        <taxon>Natranaeroarchaeum</taxon>
    </lineage>
</organism>